<evidence type="ECO:0000256" key="1">
    <source>
        <dbReference type="ARBA" id="ARBA00022737"/>
    </source>
</evidence>
<reference evidence="6 7" key="1">
    <citation type="journal article" date="2012" name="FEBS Lett.">
        <title>Anammox organism KSU-1 expresses a NirK-type copper-containing nitrite reductase instead of a NirS-type with cytochrome cd1.</title>
        <authorList>
            <person name="Hira D."/>
            <person name="Toh H."/>
            <person name="Migita C.T."/>
            <person name="Okubo H."/>
            <person name="Nishiyama T."/>
            <person name="Hattori M."/>
            <person name="Furukawa K."/>
            <person name="Fujii T."/>
        </authorList>
    </citation>
    <scope>NUCLEOTIDE SEQUENCE [LARGE SCALE GENOMIC DNA]</scope>
</reference>
<evidence type="ECO:0000313" key="7">
    <source>
        <dbReference type="Proteomes" id="UP000002985"/>
    </source>
</evidence>
<keyword evidence="7" id="KW-1185">Reference proteome</keyword>
<sequence length="388" mass="45653">MKFTYKDLLKYFEYLKNLAQTISYTPKRSFIKTDKQISFILGIVFTISVVVLLSYWLLKEKPYYNKLITEKDELINTLKFIRDKQKKIYENSVAAYEEKLTNEYILKSIYNDKVNDYENKLNSYKNNYISREEHKNLIKELEQQMKEEPSVKGGISTEEFEKKITTLEQRASILEDKNFNLKTTLEKSLVFIKEEKEILEDMLLLERKKAFIPSLILPETKNNSLTADVLKRLITLRDKLKNIEEMNLELKPDTYFEMGLVSYYNKQYEEAIEEWENAISLNRNNLKAYICLGIAYNEKGMSDNAIMILKHAVEVNPKYATLHLALARIYEQKGALDNAIYEYSKVLEVDPTTIDIHNIIGTLYEKKGLKEEAKKSFAQYERLKKASK</sequence>
<organism evidence="6 7">
    <name type="scientific">Candidatus Jettenia caeni</name>
    <dbReference type="NCBI Taxonomy" id="247490"/>
    <lineage>
        <taxon>Bacteria</taxon>
        <taxon>Pseudomonadati</taxon>
        <taxon>Planctomycetota</taxon>
        <taxon>Candidatus Brocadiia</taxon>
        <taxon>Candidatus Brocadiales</taxon>
        <taxon>Candidatus Brocadiaceae</taxon>
        <taxon>Candidatus Jettenia</taxon>
    </lineage>
</organism>
<name>I3ILD7_9BACT</name>
<keyword evidence="1" id="KW-0677">Repeat</keyword>
<comment type="caution">
    <text evidence="6">The sequence shown here is derived from an EMBL/GenBank/DDBJ whole genome shotgun (WGS) entry which is preliminary data.</text>
</comment>
<feature type="transmembrane region" description="Helical" evidence="5">
    <location>
        <begin position="37"/>
        <end position="58"/>
    </location>
</feature>
<dbReference type="PROSITE" id="PS50005">
    <property type="entry name" value="TPR"/>
    <property type="match status" value="3"/>
</dbReference>
<evidence type="ECO:0000256" key="2">
    <source>
        <dbReference type="ARBA" id="ARBA00022803"/>
    </source>
</evidence>
<dbReference type="Pfam" id="PF13414">
    <property type="entry name" value="TPR_11"/>
    <property type="match status" value="2"/>
</dbReference>
<proteinExistence type="predicted"/>
<dbReference type="InterPro" id="IPR011990">
    <property type="entry name" value="TPR-like_helical_dom_sf"/>
</dbReference>
<gene>
    <name evidence="6" type="ORF">KSU1_C0936</name>
</gene>
<dbReference type="PANTHER" id="PTHR45586:SF1">
    <property type="entry name" value="LIPOPOLYSACCHARIDE ASSEMBLY PROTEIN B"/>
    <property type="match status" value="1"/>
</dbReference>
<evidence type="ECO:0000256" key="4">
    <source>
        <dbReference type="SAM" id="Coils"/>
    </source>
</evidence>
<feature type="repeat" description="TPR" evidence="3">
    <location>
        <begin position="252"/>
        <end position="285"/>
    </location>
</feature>
<dbReference type="OrthoDB" id="251602at2"/>
<keyword evidence="2 3" id="KW-0802">TPR repeat</keyword>
<keyword evidence="5" id="KW-0812">Transmembrane</keyword>
<feature type="coiled-coil region" evidence="4">
    <location>
        <begin position="64"/>
        <end position="127"/>
    </location>
</feature>
<dbReference type="InterPro" id="IPR019734">
    <property type="entry name" value="TPR_rpt"/>
</dbReference>
<dbReference type="Proteomes" id="UP000002985">
    <property type="component" value="Unassembled WGS sequence"/>
</dbReference>
<dbReference type="PANTHER" id="PTHR45586">
    <property type="entry name" value="TPR REPEAT-CONTAINING PROTEIN PA4667"/>
    <property type="match status" value="1"/>
</dbReference>
<dbReference type="EMBL" id="BAFH01000003">
    <property type="protein sequence ID" value="GAB62532.1"/>
    <property type="molecule type" value="Genomic_DNA"/>
</dbReference>
<feature type="repeat" description="TPR" evidence="3">
    <location>
        <begin position="286"/>
        <end position="319"/>
    </location>
</feature>
<feature type="repeat" description="TPR" evidence="3">
    <location>
        <begin position="320"/>
        <end position="353"/>
    </location>
</feature>
<dbReference type="STRING" id="247490.KSU1_C0936"/>
<dbReference type="SMART" id="SM00028">
    <property type="entry name" value="TPR"/>
    <property type="match status" value="4"/>
</dbReference>
<dbReference type="AlphaFoldDB" id="I3ILD7"/>
<dbReference type="InterPro" id="IPR051012">
    <property type="entry name" value="CellSynth/LPSAsmb/PSIAsmb"/>
</dbReference>
<evidence type="ECO:0000256" key="5">
    <source>
        <dbReference type="SAM" id="Phobius"/>
    </source>
</evidence>
<protein>
    <submittedName>
        <fullName evidence="6">Uncharacterized protein</fullName>
    </submittedName>
</protein>
<dbReference type="Gene3D" id="1.25.40.10">
    <property type="entry name" value="Tetratricopeptide repeat domain"/>
    <property type="match status" value="1"/>
</dbReference>
<accession>I3ILD7</accession>
<keyword evidence="4" id="KW-0175">Coiled coil</keyword>
<evidence type="ECO:0000313" key="6">
    <source>
        <dbReference type="EMBL" id="GAB62532.1"/>
    </source>
</evidence>
<keyword evidence="5" id="KW-0472">Membrane</keyword>
<evidence type="ECO:0000256" key="3">
    <source>
        <dbReference type="PROSITE-ProRule" id="PRU00339"/>
    </source>
</evidence>
<dbReference type="eggNOG" id="COG0457">
    <property type="taxonomic scope" value="Bacteria"/>
</dbReference>
<dbReference type="SUPFAM" id="SSF48452">
    <property type="entry name" value="TPR-like"/>
    <property type="match status" value="1"/>
</dbReference>
<keyword evidence="5" id="KW-1133">Transmembrane helix</keyword>